<dbReference type="InterPro" id="IPR036390">
    <property type="entry name" value="WH_DNA-bd_sf"/>
</dbReference>
<protein>
    <submittedName>
        <fullName evidence="3">RepB family plasmid replication initiator protein</fullName>
    </submittedName>
</protein>
<evidence type="ECO:0000256" key="1">
    <source>
        <dbReference type="ARBA" id="ARBA00038283"/>
    </source>
</evidence>
<organism evidence="3 4">
    <name type="scientific">Gracilibacillus thailandensis</name>
    <dbReference type="NCBI Taxonomy" id="563735"/>
    <lineage>
        <taxon>Bacteria</taxon>
        <taxon>Bacillati</taxon>
        <taxon>Bacillota</taxon>
        <taxon>Bacilli</taxon>
        <taxon>Bacillales</taxon>
        <taxon>Bacillaceae</taxon>
        <taxon>Gracilibacillus</taxon>
    </lineage>
</organism>
<dbReference type="AlphaFoldDB" id="A0A6N7QZR2"/>
<dbReference type="GO" id="GO:0006270">
    <property type="term" value="P:DNA replication initiation"/>
    <property type="evidence" value="ECO:0007669"/>
    <property type="project" value="InterPro"/>
</dbReference>
<accession>A0A6N7QZR2</accession>
<comment type="similarity">
    <text evidence="1">Belongs to the initiator RepB protein family.</text>
</comment>
<dbReference type="Gene3D" id="1.10.10.10">
    <property type="entry name" value="Winged helix-like DNA-binding domain superfamily/Winged helix DNA-binding domain"/>
    <property type="match status" value="1"/>
</dbReference>
<dbReference type="InterPro" id="IPR036388">
    <property type="entry name" value="WH-like_DNA-bd_sf"/>
</dbReference>
<dbReference type="SUPFAM" id="SSF46785">
    <property type="entry name" value="Winged helix' DNA-binding domain"/>
    <property type="match status" value="1"/>
</dbReference>
<feature type="domain" description="Initiator Rep protein WH1" evidence="2">
    <location>
        <begin position="1"/>
        <end position="53"/>
    </location>
</feature>
<reference evidence="3 4" key="1">
    <citation type="submission" date="2019-10" db="EMBL/GenBank/DDBJ databases">
        <title>Gracilibacillus salitolerans sp. nov., a moderate halophile isolated from a saline soil in northwest China.</title>
        <authorList>
            <person name="Gan L."/>
        </authorList>
    </citation>
    <scope>NUCLEOTIDE SEQUENCE [LARGE SCALE GENOMIC DNA]</scope>
    <source>
        <strain evidence="3 4">TP2-8</strain>
    </source>
</reference>
<sequence>MVSMIQPSDEDFITYDISVHDFHEMLGLEGREKYSELKEIVKDLMSKVVEIPRKDGG</sequence>
<gene>
    <name evidence="3" type="ORF">GH885_07650</name>
</gene>
<proteinExistence type="inferred from homology"/>
<keyword evidence="4" id="KW-1185">Reference proteome</keyword>
<comment type="caution">
    <text evidence="3">The sequence shown here is derived from an EMBL/GenBank/DDBJ whole genome shotgun (WGS) entry which is preliminary data.</text>
</comment>
<dbReference type="EMBL" id="WJEE01000012">
    <property type="protein sequence ID" value="MRI66220.1"/>
    <property type="molecule type" value="Genomic_DNA"/>
</dbReference>
<dbReference type="Pfam" id="PF01051">
    <property type="entry name" value="Rep3_N"/>
    <property type="match status" value="1"/>
</dbReference>
<name>A0A6N7QZR2_9BACI</name>
<dbReference type="GO" id="GO:0003887">
    <property type="term" value="F:DNA-directed DNA polymerase activity"/>
    <property type="evidence" value="ECO:0007669"/>
    <property type="project" value="InterPro"/>
</dbReference>
<evidence type="ECO:0000313" key="3">
    <source>
        <dbReference type="EMBL" id="MRI66220.1"/>
    </source>
</evidence>
<dbReference type="Proteomes" id="UP000435187">
    <property type="component" value="Unassembled WGS sequence"/>
</dbReference>
<dbReference type="InterPro" id="IPR000525">
    <property type="entry name" value="Initiator_Rep_WH1"/>
</dbReference>
<evidence type="ECO:0000313" key="4">
    <source>
        <dbReference type="Proteomes" id="UP000435187"/>
    </source>
</evidence>
<evidence type="ECO:0000259" key="2">
    <source>
        <dbReference type="Pfam" id="PF01051"/>
    </source>
</evidence>